<sequence>MEKQSLKKQILFGAIFGLIFSYSAILKNSEAELNLYVIGELIGGAIGGAVLYCILYRFWPKK</sequence>
<dbReference type="Proteomes" id="UP000247792">
    <property type="component" value="Unassembled WGS sequence"/>
</dbReference>
<keyword evidence="1" id="KW-0812">Transmembrane</keyword>
<evidence type="ECO:0000313" key="3">
    <source>
        <dbReference type="Proteomes" id="UP000247792"/>
    </source>
</evidence>
<keyword evidence="3" id="KW-1185">Reference proteome</keyword>
<dbReference type="RefSeq" id="WP_110256069.1">
    <property type="nucleotide sequence ID" value="NZ_QJKB01000005.1"/>
</dbReference>
<reference evidence="2 3" key="1">
    <citation type="submission" date="2018-05" db="EMBL/GenBank/DDBJ databases">
        <title>Genomic Encyclopedia of Type Strains, Phase IV (KMG-IV): sequencing the most valuable type-strain genomes for metagenomic binning, comparative biology and taxonomic classification.</title>
        <authorList>
            <person name="Goeker M."/>
        </authorList>
    </citation>
    <scope>NUCLEOTIDE SEQUENCE [LARGE SCALE GENOMIC DNA]</scope>
    <source>
        <strain evidence="2 3">DSM 19792</strain>
    </source>
</reference>
<feature type="transmembrane region" description="Helical" evidence="1">
    <location>
        <begin position="33"/>
        <end position="59"/>
    </location>
</feature>
<name>A0A318J7A7_9BURK</name>
<protein>
    <submittedName>
        <fullName evidence="2">Uncharacterized protein</fullName>
    </submittedName>
</protein>
<proteinExistence type="predicted"/>
<comment type="caution">
    <text evidence="2">The sequence shown here is derived from an EMBL/GenBank/DDBJ whole genome shotgun (WGS) entry which is preliminary data.</text>
</comment>
<evidence type="ECO:0000256" key="1">
    <source>
        <dbReference type="SAM" id="Phobius"/>
    </source>
</evidence>
<keyword evidence="1" id="KW-1133">Transmembrane helix</keyword>
<accession>A0A318J7A7</accession>
<organism evidence="2 3">
    <name type="scientific">Undibacterium pigrum</name>
    <dbReference type="NCBI Taxonomy" id="401470"/>
    <lineage>
        <taxon>Bacteria</taxon>
        <taxon>Pseudomonadati</taxon>
        <taxon>Pseudomonadota</taxon>
        <taxon>Betaproteobacteria</taxon>
        <taxon>Burkholderiales</taxon>
        <taxon>Oxalobacteraceae</taxon>
        <taxon>Undibacterium</taxon>
    </lineage>
</organism>
<dbReference type="EMBL" id="QJKB01000005">
    <property type="protein sequence ID" value="PXX42519.1"/>
    <property type="molecule type" value="Genomic_DNA"/>
</dbReference>
<keyword evidence="1" id="KW-0472">Membrane</keyword>
<dbReference type="AlphaFoldDB" id="A0A318J7A7"/>
<evidence type="ECO:0000313" key="2">
    <source>
        <dbReference type="EMBL" id="PXX42519.1"/>
    </source>
</evidence>
<gene>
    <name evidence="2" type="ORF">DFR42_105177</name>
</gene>